<protein>
    <submittedName>
        <fullName evidence="2">Uncharacterized protein</fullName>
    </submittedName>
</protein>
<dbReference type="InParanoid" id="A0A194XJ29"/>
<proteinExistence type="predicted"/>
<evidence type="ECO:0000256" key="1">
    <source>
        <dbReference type="SAM" id="MobiDB-lite"/>
    </source>
</evidence>
<dbReference type="RefSeq" id="XP_018074523.1">
    <property type="nucleotide sequence ID" value="XM_018207782.1"/>
</dbReference>
<dbReference type="Proteomes" id="UP000070700">
    <property type="component" value="Unassembled WGS sequence"/>
</dbReference>
<dbReference type="GeneID" id="28817508"/>
<accession>A0A194XJ29</accession>
<name>A0A194XJ29_MOLSC</name>
<sequence>MSLLRQTATFITDIHSSEFSARQTNSKRFVPRCGSLCGQRAGCRQPDDGPTNSWCCNTVLPHRASYIASHLHHIWNPNPSIASPETTPHRHAPGLEILLEHVPLIPDSEMSRSLSGEGGPRAPDAASTFCTSTVTPRDHTPPHSWDEKDYQRFFKSHIFTAARCCHVRTTLPPSKL</sequence>
<dbReference type="EMBL" id="KQ947410">
    <property type="protein sequence ID" value="KUJ20168.1"/>
    <property type="molecule type" value="Genomic_DNA"/>
</dbReference>
<keyword evidence="3" id="KW-1185">Reference proteome</keyword>
<gene>
    <name evidence="2" type="ORF">LY89DRAFT_473071</name>
</gene>
<dbReference type="KEGG" id="psco:LY89DRAFT_473071"/>
<evidence type="ECO:0000313" key="3">
    <source>
        <dbReference type="Proteomes" id="UP000070700"/>
    </source>
</evidence>
<reference evidence="2 3" key="1">
    <citation type="submission" date="2015-10" db="EMBL/GenBank/DDBJ databases">
        <title>Full genome of DAOMC 229536 Phialocephala scopiformis, a fungal endophyte of spruce producing the potent anti-insectan compound rugulosin.</title>
        <authorList>
            <consortium name="DOE Joint Genome Institute"/>
            <person name="Walker A.K."/>
            <person name="Frasz S.L."/>
            <person name="Seifert K.A."/>
            <person name="Miller J.D."/>
            <person name="Mondo S.J."/>
            <person name="Labutti K."/>
            <person name="Lipzen A."/>
            <person name="Dockter R."/>
            <person name="Kennedy M."/>
            <person name="Grigoriev I.V."/>
            <person name="Spatafora J.W."/>
        </authorList>
    </citation>
    <scope>NUCLEOTIDE SEQUENCE [LARGE SCALE GENOMIC DNA]</scope>
    <source>
        <strain evidence="2 3">CBS 120377</strain>
    </source>
</reference>
<evidence type="ECO:0000313" key="2">
    <source>
        <dbReference type="EMBL" id="KUJ20168.1"/>
    </source>
</evidence>
<organism evidence="2 3">
    <name type="scientific">Mollisia scopiformis</name>
    <name type="common">Conifer needle endophyte fungus</name>
    <name type="synonym">Phialocephala scopiformis</name>
    <dbReference type="NCBI Taxonomy" id="149040"/>
    <lineage>
        <taxon>Eukaryota</taxon>
        <taxon>Fungi</taxon>
        <taxon>Dikarya</taxon>
        <taxon>Ascomycota</taxon>
        <taxon>Pezizomycotina</taxon>
        <taxon>Leotiomycetes</taxon>
        <taxon>Helotiales</taxon>
        <taxon>Mollisiaceae</taxon>
        <taxon>Mollisia</taxon>
    </lineage>
</organism>
<feature type="region of interest" description="Disordered" evidence="1">
    <location>
        <begin position="110"/>
        <end position="144"/>
    </location>
</feature>
<dbReference type="AlphaFoldDB" id="A0A194XJ29"/>